<dbReference type="EMBL" id="CP000816">
    <property type="protein sequence ID" value="ABU81451.1"/>
    <property type="molecule type" value="Genomic_DNA"/>
</dbReference>
<organism evidence="1 2">
    <name type="scientific">Ignicoccus hospitalis (strain KIN4/I / DSM 18386 / JCM 14125)</name>
    <dbReference type="NCBI Taxonomy" id="453591"/>
    <lineage>
        <taxon>Archaea</taxon>
        <taxon>Thermoproteota</taxon>
        <taxon>Thermoprotei</taxon>
        <taxon>Desulfurococcales</taxon>
        <taxon>Desulfurococcaceae</taxon>
        <taxon>Ignicoccus</taxon>
    </lineage>
</organism>
<accession>A8A949</accession>
<evidence type="ECO:0000313" key="2">
    <source>
        <dbReference type="Proteomes" id="UP000000262"/>
    </source>
</evidence>
<evidence type="ECO:0000313" key="1">
    <source>
        <dbReference type="EMBL" id="ABU81451.1"/>
    </source>
</evidence>
<reference evidence="1 2" key="1">
    <citation type="journal article" date="2008" name="Genome Biol.">
        <title>A genomic analysis of the archaeal system Ignicoccus hospitalis-Nanoarchaeum equitans.</title>
        <authorList>
            <person name="Podar M."/>
            <person name="Anderson I."/>
            <person name="Makarova K.S."/>
            <person name="Elkins J.G."/>
            <person name="Ivanova N."/>
            <person name="Wall M.A."/>
            <person name="Lykidis A."/>
            <person name="Mavromatis K."/>
            <person name="Sun H."/>
            <person name="Hudson M.E."/>
            <person name="Chen W."/>
            <person name="Deciu C."/>
            <person name="Hutchison D."/>
            <person name="Eads J.R."/>
            <person name="Anderson A."/>
            <person name="Fernandes F."/>
            <person name="Szeto E."/>
            <person name="Lapidus A."/>
            <person name="Kyrpides N.C."/>
            <person name="Saier M.H.Jr."/>
            <person name="Richardson P.M."/>
            <person name="Rachel R."/>
            <person name="Huber H."/>
            <person name="Eisen J.A."/>
            <person name="Koonin E.V."/>
            <person name="Keller M."/>
            <person name="Stetter K.O."/>
        </authorList>
    </citation>
    <scope>NUCLEOTIDE SEQUENCE [LARGE SCALE GENOMIC DNA]</scope>
    <source>
        <strain evidence="2">KIN4/I / DSM 18386 / JCM 14125</strain>
    </source>
</reference>
<evidence type="ECO:0008006" key="3">
    <source>
        <dbReference type="Google" id="ProtNLM"/>
    </source>
</evidence>
<dbReference type="STRING" id="453591.Igni_0267"/>
<dbReference type="AlphaFoldDB" id="A8A949"/>
<protein>
    <recommendedName>
        <fullName evidence="3">Metanogen output domain-containing protein</fullName>
    </recommendedName>
</protein>
<dbReference type="HOGENOM" id="CLU_1559457_0_0_2"/>
<dbReference type="eggNOG" id="arCOG01688">
    <property type="taxonomic scope" value="Archaea"/>
</dbReference>
<dbReference type="GeneID" id="5561831"/>
<keyword evidence="2" id="KW-1185">Reference proteome</keyword>
<dbReference type="KEGG" id="iho:Igni_0267"/>
<dbReference type="RefSeq" id="WP_011998303.1">
    <property type="nucleotide sequence ID" value="NC_009776.1"/>
</dbReference>
<proteinExistence type="predicted"/>
<name>A8A949_IGNH4</name>
<sequence length="171" mass="19046">MRALVDDSLLSELKIEFLENVAFNLLYEEAKNLFGEVAARQLVYKIMKEASKSMVERFRSQGLLNVNDVTTALSLPCKAFGVAASCEREGDKLLVRVRECPLLKFDEDKSGRACITMMSLVAGMVESVTGKRVCIITPRVRFGTSSADLVIKMLKSKLLGDEECLFEVRAK</sequence>
<dbReference type="Proteomes" id="UP000000262">
    <property type="component" value="Chromosome"/>
</dbReference>
<gene>
    <name evidence="1" type="ordered locus">Igni_0267</name>
</gene>